<accession>A0A369L080</accession>
<evidence type="ECO:0000259" key="1">
    <source>
        <dbReference type="Pfam" id="PF21821"/>
    </source>
</evidence>
<sequence>MNFLGFFRNGERCLAFDDFEIDVSLSETHTYESEITKNPVEDGSPISDNIIHKLPRLSINCLCSPLKFRYLGGTLESRKTFIQKKWQELLKIKHSKELLNIFTGLDFYSDMIMTSLTNTRDSSNVNHLEFQVVFEQIKTVQVEYTSIDIKMPKANSKKVNSSKKANGGLKEKKIVEKNESLAVSLFGLLGK</sequence>
<gene>
    <name evidence="2" type="ORF">DCC88_00310</name>
</gene>
<dbReference type="Pfam" id="PF21821">
    <property type="entry name" value="Dit_like"/>
    <property type="match status" value="1"/>
</dbReference>
<keyword evidence="3" id="KW-1185">Reference proteome</keyword>
<proteinExistence type="predicted"/>
<name>A0A369L080_9BACT</name>
<organism evidence="2 3">
    <name type="scientific">Spirobacillus cienkowskii</name>
    <dbReference type="NCBI Taxonomy" id="495820"/>
    <lineage>
        <taxon>Bacteria</taxon>
        <taxon>Pseudomonadati</taxon>
        <taxon>Bdellovibrionota</taxon>
        <taxon>Oligoflexia</taxon>
        <taxon>Silvanigrellales</taxon>
        <taxon>Spirobacillus</taxon>
    </lineage>
</organism>
<evidence type="ECO:0000313" key="3">
    <source>
        <dbReference type="Proteomes" id="UP000253934"/>
    </source>
</evidence>
<feature type="domain" description="Dit-like phage tail protein N-terminal" evidence="1">
    <location>
        <begin position="22"/>
        <end position="147"/>
    </location>
</feature>
<comment type="caution">
    <text evidence="2">The sequence shown here is derived from an EMBL/GenBank/DDBJ whole genome shotgun (WGS) entry which is preliminary data.</text>
</comment>
<evidence type="ECO:0000313" key="2">
    <source>
        <dbReference type="EMBL" id="RDB37403.1"/>
    </source>
</evidence>
<dbReference type="AlphaFoldDB" id="A0A369L080"/>
<dbReference type="EMBL" id="QOVW01000001">
    <property type="protein sequence ID" value="RDB37403.1"/>
    <property type="molecule type" value="Genomic_DNA"/>
</dbReference>
<protein>
    <recommendedName>
        <fullName evidence="1">Dit-like phage tail protein N-terminal domain-containing protein</fullName>
    </recommendedName>
</protein>
<reference evidence="2" key="1">
    <citation type="submission" date="2018-04" db="EMBL/GenBank/DDBJ databases">
        <title>Draft genome sequence of the Candidatus Spirobacillus cienkowskii, a pathogen of freshwater Daphnia species, reconstructed from hemolymph metagenomic reads.</title>
        <authorList>
            <person name="Bresciani L."/>
            <person name="Lemos L.N."/>
            <person name="Wale N."/>
            <person name="Lin J.Y."/>
            <person name="Fernandes G.R."/>
            <person name="Duffy M.A."/>
            <person name="Rodrigues J.M."/>
        </authorList>
    </citation>
    <scope>NUCLEOTIDE SEQUENCE [LARGE SCALE GENOMIC DNA]</scope>
    <source>
        <strain evidence="2">Binning01</strain>
    </source>
</reference>
<dbReference type="InterPro" id="IPR048494">
    <property type="entry name" value="Dit-like_N"/>
</dbReference>
<dbReference type="Proteomes" id="UP000253934">
    <property type="component" value="Unassembled WGS sequence"/>
</dbReference>